<sequence length="92" mass="9629">MPDPAPMAFSEFERQRLLALKGIGETVIARLEQSDYGSLNDLSGADPARICAEVAGMLRASCWGNSPQARAAISAIVGLANTTSHPSLTPST</sequence>
<dbReference type="RefSeq" id="WP_363796386.1">
    <property type="nucleotide sequence ID" value="NZ_CP159925.1"/>
</dbReference>
<protein>
    <submittedName>
        <fullName evidence="1">Helix-hairpin-helix domain-containing protein</fullName>
    </submittedName>
</protein>
<accession>A0AAU8MMT3</accession>
<dbReference type="EMBL" id="CP159925">
    <property type="protein sequence ID" value="XCO73375.1"/>
    <property type="molecule type" value="Genomic_DNA"/>
</dbReference>
<dbReference type="AlphaFoldDB" id="A0AAU8MMT3"/>
<proteinExistence type="predicted"/>
<reference evidence="1" key="1">
    <citation type="submission" date="2024-06" db="EMBL/GenBank/DDBJ databases">
        <authorList>
            <person name="Li S."/>
        </authorList>
    </citation>
    <scope>NUCLEOTIDE SEQUENCE</scope>
    <source>
        <strain evidence="1">SR10</strain>
    </source>
</reference>
<name>A0AAU8MMT3_9GAMM</name>
<organism evidence="1">
    <name type="scientific">Lysobacter firmicutimachus</name>
    <dbReference type="NCBI Taxonomy" id="1792846"/>
    <lineage>
        <taxon>Bacteria</taxon>
        <taxon>Pseudomonadati</taxon>
        <taxon>Pseudomonadota</taxon>
        <taxon>Gammaproteobacteria</taxon>
        <taxon>Lysobacterales</taxon>
        <taxon>Lysobacteraceae</taxon>
        <taxon>Lysobacter</taxon>
    </lineage>
</organism>
<evidence type="ECO:0000313" key="1">
    <source>
        <dbReference type="EMBL" id="XCO73375.1"/>
    </source>
</evidence>
<gene>
    <name evidence="1" type="ORF">ABU614_13310</name>
</gene>